<comment type="caution">
    <text evidence="1">The sequence shown here is derived from an EMBL/GenBank/DDBJ whole genome shotgun (WGS) entry which is preliminary data.</text>
</comment>
<dbReference type="EMBL" id="BBMM01000001">
    <property type="protein sequence ID" value="GAK98992.1"/>
    <property type="molecule type" value="Genomic_DNA"/>
</dbReference>
<evidence type="ECO:0000313" key="1">
    <source>
        <dbReference type="EMBL" id="GAK98992.1"/>
    </source>
</evidence>
<gene>
    <name evidence="1" type="ORF">JCM19314_3023</name>
</gene>
<name>A0A090Q9Y1_NONUL</name>
<organism evidence="1 2">
    <name type="scientific">Nonlabens ulvanivorans</name>
    <name type="common">Persicivirga ulvanivorans</name>
    <dbReference type="NCBI Taxonomy" id="906888"/>
    <lineage>
        <taxon>Bacteria</taxon>
        <taxon>Pseudomonadati</taxon>
        <taxon>Bacteroidota</taxon>
        <taxon>Flavobacteriia</taxon>
        <taxon>Flavobacteriales</taxon>
        <taxon>Flavobacteriaceae</taxon>
        <taxon>Nonlabens</taxon>
    </lineage>
</organism>
<keyword evidence="1" id="KW-0378">Hydrolase</keyword>
<reference evidence="1 2" key="1">
    <citation type="journal article" date="2014" name="Genome Announc.">
        <title>Draft Genome Sequences of Marine Flavobacterium Nonlabens Strains NR17, NR24, NR27, NR32, NR33, and Ara13.</title>
        <authorList>
            <person name="Nakanishi M."/>
            <person name="Meirelles P."/>
            <person name="Suzuki R."/>
            <person name="Takatani N."/>
            <person name="Mino S."/>
            <person name="Suda W."/>
            <person name="Oshima K."/>
            <person name="Hattori M."/>
            <person name="Ohkuma M."/>
            <person name="Hosokawa M."/>
            <person name="Miyashita K."/>
            <person name="Thompson F.L."/>
            <person name="Niwa A."/>
            <person name="Sawabe T."/>
            <person name="Sawabe T."/>
        </authorList>
    </citation>
    <scope>NUCLEOTIDE SEQUENCE [LARGE SCALE GENOMIC DNA]</scope>
    <source>
        <strain evidence="2">JCM19314</strain>
    </source>
</reference>
<protein>
    <submittedName>
        <fullName evidence="1">Phosphodiesterase/alkaline phosphatase D</fullName>
        <ecNumber evidence="1">3.1.3.1</ecNumber>
    </submittedName>
</protein>
<evidence type="ECO:0000313" key="2">
    <source>
        <dbReference type="Proteomes" id="UP000029226"/>
    </source>
</evidence>
<dbReference type="GO" id="GO:0004035">
    <property type="term" value="F:alkaline phosphatase activity"/>
    <property type="evidence" value="ECO:0007669"/>
    <property type="project" value="UniProtKB-EC"/>
</dbReference>
<dbReference type="Proteomes" id="UP000029226">
    <property type="component" value="Unassembled WGS sequence"/>
</dbReference>
<dbReference type="AlphaFoldDB" id="A0A090Q9Y1"/>
<sequence>MVGYSDFREALIWVQTKAPANVKIGYFTGDEDMRFTETVSIMLMEIISQNYIREKLSMALLTHTSSTLMTYMSLEIIN</sequence>
<proteinExistence type="predicted"/>
<accession>A0A090Q9Y1</accession>
<dbReference type="EC" id="3.1.3.1" evidence="1"/>